<keyword evidence="2" id="KW-0677">Repeat</keyword>
<dbReference type="Pfam" id="PF08623">
    <property type="entry name" value="TIP120"/>
    <property type="match status" value="1"/>
</dbReference>
<name>F7G977_ORNAN</name>
<dbReference type="Proteomes" id="UP000002279">
    <property type="component" value="Chromosome X1"/>
</dbReference>
<feature type="compositionally biased region" description="Acidic residues" evidence="4">
    <location>
        <begin position="317"/>
        <end position="345"/>
    </location>
</feature>
<evidence type="ECO:0000256" key="1">
    <source>
        <dbReference type="ARBA" id="ARBA00007657"/>
    </source>
</evidence>
<dbReference type="KEGG" id="oaa:100073450"/>
<dbReference type="GO" id="GO:0005634">
    <property type="term" value="C:nucleus"/>
    <property type="evidence" value="ECO:0000318"/>
    <property type="project" value="GO_Central"/>
</dbReference>
<evidence type="ECO:0000313" key="6">
    <source>
        <dbReference type="Ensembl" id="ENSOANP00000005994.3"/>
    </source>
</evidence>
<accession>F7G977</accession>
<reference evidence="6" key="3">
    <citation type="submission" date="2025-09" db="UniProtKB">
        <authorList>
            <consortium name="Ensembl"/>
        </authorList>
    </citation>
    <scope>IDENTIFICATION</scope>
    <source>
        <strain evidence="6">Glennie</strain>
    </source>
</reference>
<evidence type="ECO:0000256" key="3">
    <source>
        <dbReference type="ARBA" id="ARBA00022786"/>
    </source>
</evidence>
<evidence type="ECO:0000256" key="4">
    <source>
        <dbReference type="SAM" id="MobiDB-lite"/>
    </source>
</evidence>
<keyword evidence="3" id="KW-0833">Ubl conjugation pathway</keyword>
<protein>
    <recommendedName>
        <fullName evidence="5">TATA-binding protein interacting (TIP20) domain-containing protein</fullName>
    </recommendedName>
</protein>
<dbReference type="GeneTree" id="ENSGT00390000017740"/>
<dbReference type="GO" id="GO:0016567">
    <property type="term" value="P:protein ubiquitination"/>
    <property type="evidence" value="ECO:0000318"/>
    <property type="project" value="GO_Central"/>
</dbReference>
<dbReference type="GO" id="GO:0010265">
    <property type="term" value="P:SCF complex assembly"/>
    <property type="evidence" value="ECO:0000318"/>
    <property type="project" value="GO_Central"/>
</dbReference>
<dbReference type="Bgee" id="ENSOANG00000003781">
    <property type="expression patterns" value="Expressed in testis"/>
</dbReference>
<dbReference type="InterPro" id="IPR039852">
    <property type="entry name" value="CAND1/CAND2"/>
</dbReference>
<dbReference type="STRING" id="9258.ENSOANP00000005994"/>
<evidence type="ECO:0000256" key="2">
    <source>
        <dbReference type="ARBA" id="ARBA00022737"/>
    </source>
</evidence>
<keyword evidence="7" id="KW-1185">Reference proteome</keyword>
<dbReference type="Ensembl" id="ENSOANT00000005996.3">
    <property type="protein sequence ID" value="ENSOANP00000005994.3"/>
    <property type="gene ID" value="ENSOANG00000003781.3"/>
</dbReference>
<dbReference type="AlphaFoldDB" id="F7G977"/>
<dbReference type="InterPro" id="IPR011989">
    <property type="entry name" value="ARM-like"/>
</dbReference>
<dbReference type="InterPro" id="IPR016024">
    <property type="entry name" value="ARM-type_fold"/>
</dbReference>
<dbReference type="InterPro" id="IPR013932">
    <property type="entry name" value="TATA-bd_TIP120"/>
</dbReference>
<evidence type="ECO:0000259" key="5">
    <source>
        <dbReference type="Pfam" id="PF08623"/>
    </source>
</evidence>
<evidence type="ECO:0000313" key="7">
    <source>
        <dbReference type="Proteomes" id="UP000002279"/>
    </source>
</evidence>
<dbReference type="eggNOG" id="KOG1824">
    <property type="taxonomic scope" value="Eukaryota"/>
</dbReference>
<dbReference type="Gene3D" id="1.25.10.10">
    <property type="entry name" value="Leucine-rich Repeat Variant"/>
    <property type="match status" value="1"/>
</dbReference>
<dbReference type="OrthoDB" id="6260732at2759"/>
<reference evidence="6 7" key="1">
    <citation type="journal article" date="2008" name="Nature">
        <title>Genome analysis of the platypus reveals unique signatures of evolution.</title>
        <authorList>
            <person name="Warren W.C."/>
            <person name="Hillier L.W."/>
            <person name="Marshall Graves J.A."/>
            <person name="Birney E."/>
            <person name="Ponting C.P."/>
            <person name="Grutzner F."/>
            <person name="Belov K."/>
            <person name="Miller W."/>
            <person name="Clarke L."/>
            <person name="Chinwalla A.T."/>
            <person name="Yang S.P."/>
            <person name="Heger A."/>
            <person name="Locke D.P."/>
            <person name="Miethke P."/>
            <person name="Waters P.D."/>
            <person name="Veyrunes F."/>
            <person name="Fulton L."/>
            <person name="Fulton B."/>
            <person name="Graves T."/>
            <person name="Wallis J."/>
            <person name="Puente X.S."/>
            <person name="Lopez-Otin C."/>
            <person name="Ordonez G.R."/>
            <person name="Eichler E.E."/>
            <person name="Chen L."/>
            <person name="Cheng Z."/>
            <person name="Deakin J.E."/>
            <person name="Alsop A."/>
            <person name="Thompson K."/>
            <person name="Kirby P."/>
            <person name="Papenfuss A.T."/>
            <person name="Wakefield M.J."/>
            <person name="Olender T."/>
            <person name="Lancet D."/>
            <person name="Huttley G.A."/>
            <person name="Smit A.F."/>
            <person name="Pask A."/>
            <person name="Temple-Smith P."/>
            <person name="Batzer M.A."/>
            <person name="Walker J.A."/>
            <person name="Konkel M.K."/>
            <person name="Harris R.S."/>
            <person name="Whittington C.M."/>
            <person name="Wong E.S."/>
            <person name="Gemmell N.J."/>
            <person name="Buschiazzo E."/>
            <person name="Vargas Jentzsch I.M."/>
            <person name="Merkel A."/>
            <person name="Schmitz J."/>
            <person name="Zemann A."/>
            <person name="Churakov G."/>
            <person name="Kriegs J.O."/>
            <person name="Brosius J."/>
            <person name="Murchison E.P."/>
            <person name="Sachidanandam R."/>
            <person name="Smith C."/>
            <person name="Hannon G.J."/>
            <person name="Tsend-Ayush E."/>
            <person name="McMillan D."/>
            <person name="Attenborough R."/>
            <person name="Rens W."/>
            <person name="Ferguson-Smith M."/>
            <person name="Lefevre C.M."/>
            <person name="Sharp J.A."/>
            <person name="Nicholas K.R."/>
            <person name="Ray D.A."/>
            <person name="Kube M."/>
            <person name="Reinhardt R."/>
            <person name="Pringle T.H."/>
            <person name="Taylor J."/>
            <person name="Jones R.C."/>
            <person name="Nixon B."/>
            <person name="Dacheux J.L."/>
            <person name="Niwa H."/>
            <person name="Sekita Y."/>
            <person name="Huang X."/>
            <person name="Stark A."/>
            <person name="Kheradpour P."/>
            <person name="Kellis M."/>
            <person name="Flicek P."/>
            <person name="Chen Y."/>
            <person name="Webber C."/>
            <person name="Hardison R."/>
            <person name="Nelson J."/>
            <person name="Hallsworth-Pepin K."/>
            <person name="Delehaunty K."/>
            <person name="Markovic C."/>
            <person name="Minx P."/>
            <person name="Feng Y."/>
            <person name="Kremitzki C."/>
            <person name="Mitreva M."/>
            <person name="Glasscock J."/>
            <person name="Wylie T."/>
            <person name="Wohldmann P."/>
            <person name="Thiru P."/>
            <person name="Nhan M.N."/>
            <person name="Pohl C.S."/>
            <person name="Smith S.M."/>
            <person name="Hou S."/>
            <person name="Nefedov M."/>
            <person name="de Jong P.J."/>
            <person name="Renfree M.B."/>
            <person name="Mardis E.R."/>
            <person name="Wilson R.K."/>
        </authorList>
    </citation>
    <scope>NUCLEOTIDE SEQUENCE [LARGE SCALE GENOMIC DNA]</scope>
    <source>
        <strain evidence="6 7">Glennie</strain>
    </source>
</reference>
<organism evidence="6 7">
    <name type="scientific">Ornithorhynchus anatinus</name>
    <name type="common">Duckbill platypus</name>
    <dbReference type="NCBI Taxonomy" id="9258"/>
    <lineage>
        <taxon>Eukaryota</taxon>
        <taxon>Metazoa</taxon>
        <taxon>Chordata</taxon>
        <taxon>Craniata</taxon>
        <taxon>Vertebrata</taxon>
        <taxon>Euteleostomi</taxon>
        <taxon>Mammalia</taxon>
        <taxon>Monotremata</taxon>
        <taxon>Ornithorhynchidae</taxon>
        <taxon>Ornithorhynchus</taxon>
    </lineage>
</organism>
<dbReference type="PANTHER" id="PTHR12696">
    <property type="entry name" value="TIP120"/>
    <property type="match status" value="1"/>
</dbReference>
<dbReference type="GeneID" id="100073450"/>
<feature type="domain" description="TATA-binding protein interacting (TIP20)" evidence="5">
    <location>
        <begin position="1038"/>
        <end position="1155"/>
    </location>
</feature>
<dbReference type="SUPFAM" id="SSF48371">
    <property type="entry name" value="ARM repeat"/>
    <property type="match status" value="1"/>
</dbReference>
<feature type="region of interest" description="Disordered" evidence="4">
    <location>
        <begin position="315"/>
        <end position="345"/>
    </location>
</feature>
<dbReference type="OMA" id="WKLRAKA"/>
<gene>
    <name evidence="6" type="primary">LOC100073450</name>
</gene>
<dbReference type="RefSeq" id="XP_028907826.1">
    <property type="nucleotide sequence ID" value="XM_029051993.2"/>
</dbReference>
<dbReference type="Pfam" id="PF25782">
    <property type="entry name" value="TPR_CAND1"/>
    <property type="match status" value="1"/>
</dbReference>
<dbReference type="InParanoid" id="F7G977"/>
<reference evidence="6" key="2">
    <citation type="submission" date="2025-08" db="UniProtKB">
        <authorList>
            <consortium name="Ensembl"/>
        </authorList>
    </citation>
    <scope>IDENTIFICATION</scope>
    <source>
        <strain evidence="6">Glennie</strain>
    </source>
</reference>
<dbReference type="HOGENOM" id="CLU_007157_0_0_1"/>
<comment type="similarity">
    <text evidence="1">Belongs to the CAND family.</text>
</comment>
<sequence>MNTPSFLIQSLLEKMESADKDLRFMATYDLIMMLKKDYVIMDENTTRKVAMMVPMLTQDQNASVQTLAVTCLCLLVQKVKETQVEVIVDTLCVSMLTGSNKFRDMSGISLGKVIKEFSSLTVSPVIIQVFQRLTTQLVDAIERHHDVSVQIEALDILPQVLSRLGKALLDVQIPVLHCLISVLTTPNSTLRKRAINALGCLVSSCNGDILSLLMDHLLTGIRSHRSFSTIKTYIQCVTTIGKMACCHIEKYLEQIILLLGQVCSMEDEDLRENCFYAYEVFTRRYSRELDPFIPSITKMCLQYLAYDPIYGNNSEGATDDQPDSSDEAAEQESDDQFSDDDDDDDMSWKVRGAVAKCLDAVICTWPNQLLEFYHTLSPALIDRFREREENVLAKIFDAYISLLKQTQYTKDRLQIVMAKDRESTPLLMLQDQVPHIVNALYQLLMSKNNKVRQGCVTLLIELCNTLPGSLTEHVPVLVPGIAFSLANKLHPSMRFDTLFFFHTLLTTHPCEAFQPHIAALLPSVMVCLGDPLNKISSEALLVTQQLVMVLRPLGGASHFDARPHVRQIFTAILDKLKATHPDQKVQEQALICMGQVVCHFGDHLGDELEPTLLILVEKLKHEISPLTTVKAVTLVADCSLKVDLGPLVGEALPILVPFLQTNEWSLKTATLTALKTLMRRHSAGLTPAAVEVVLAQLPVLISDRDMHISEVIVSFLTTVAQCHLDSLTKVSDSLLPKILELIYSPLLHTGALPTITDFFRAWVGPGSYVELMSQLIDPIYDSSASALELPKQTYNSVATCVAALTSSCPREVPGTVRRFVQDAQSPSSSPAVKVLAFFVLAELRQDVRREEHPELKDVLLGALSSPSQEVKEAASYALGFVGAANLSDYLPRLLKEIIIPSRRQYLLLQSLKELIGTAPAKTLRPYVEAIWALLFIHCKDAADWGQSVVAKCLAQLVLVDPGQLLPRLRVKLLSDSPNIRGTVVTSVKFLIFKSVQPIDDLLEDCIGDFLETLQDSDFNVCQVALALFIILAHNKPSLIRDRLDTLLPHVYIKTKVCRALIREVEMGPFKHRVDDGLDLRKTAFECLYTLLDSCLDKLNIYEYLEHVEEGLNDHYDIKMLIFILLNRLSKLCPLDLLPKIEGLLEPLRIICTSEIPSSPIWHHLTSSPVQIFPPRG</sequence>
<proteinExistence type="inferred from homology"/>